<dbReference type="Gene3D" id="3.40.190.120">
    <property type="entry name" value="Osmoprotection protein (prox), domain 2"/>
    <property type="match status" value="1"/>
</dbReference>
<dbReference type="AlphaFoldDB" id="A0A662DJL7"/>
<dbReference type="Pfam" id="PF04069">
    <property type="entry name" value="OpuAC"/>
    <property type="match status" value="1"/>
</dbReference>
<dbReference type="InterPro" id="IPR007210">
    <property type="entry name" value="ABC_Gly_betaine_transp_sub-bd"/>
</dbReference>
<reference evidence="2 3" key="1">
    <citation type="submission" date="2018-06" db="EMBL/GenBank/DDBJ databases">
        <title>Extensive metabolic versatility and redundancy in microbially diverse, dynamic hydrothermal sediments.</title>
        <authorList>
            <person name="Dombrowski N."/>
            <person name="Teske A."/>
            <person name="Baker B.J."/>
        </authorList>
    </citation>
    <scope>NUCLEOTIDE SEQUENCE [LARGE SCALE GENOMIC DNA]</scope>
    <source>
        <strain evidence="2">B3_G15</strain>
    </source>
</reference>
<protein>
    <submittedName>
        <fullName evidence="2">Glycine/betaine ABC transporter substrate-binding protein</fullName>
    </submittedName>
</protein>
<evidence type="ECO:0000313" key="2">
    <source>
        <dbReference type="EMBL" id="RLE14481.1"/>
    </source>
</evidence>
<dbReference type="Proteomes" id="UP000280417">
    <property type="component" value="Unassembled WGS sequence"/>
</dbReference>
<gene>
    <name evidence="2" type="ORF">DRJ04_02275</name>
</gene>
<proteinExistence type="predicted"/>
<comment type="caution">
    <text evidence="2">The sequence shown here is derived from an EMBL/GenBank/DDBJ whole genome shotgun (WGS) entry which is preliminary data.</text>
</comment>
<sequence>MKRVSIFLVVGVVMFILSGSLLAQEKPTIVVGNKNFTEQYVAGELMKQALETKGFNVKLKTDLSSMVMRQGMELGEIDVCMEYTGTAWMVHLGKKYVPTGHEELYYMTKAADAKNGLIWLQPMWNHNSYALAVWPDFSRKNNIWTLSDLARYYREKRGKVKTFIDFEFSQRPDGWPAMTKLYGFKVDPAYLKTAAPGASLIALAKRQVDVAMVFATDASIAKYGWVVLKDDKFFFPPYDLTPVVRAEVLEKYPEVGVILNELVLAGFPNGSGVPYTDEKLAKAQRKWQVLNAGVDLEKKDASKVAEELLVREGLK</sequence>
<name>A0A662DJL7_UNCAE</name>
<organism evidence="2 3">
    <name type="scientific">Aerophobetes bacterium</name>
    <dbReference type="NCBI Taxonomy" id="2030807"/>
    <lineage>
        <taxon>Bacteria</taxon>
        <taxon>Candidatus Aerophobota</taxon>
    </lineage>
</organism>
<dbReference type="Gene3D" id="3.40.190.10">
    <property type="entry name" value="Periplasmic binding protein-like II"/>
    <property type="match status" value="1"/>
</dbReference>
<evidence type="ECO:0000313" key="3">
    <source>
        <dbReference type="Proteomes" id="UP000280417"/>
    </source>
</evidence>
<dbReference type="GO" id="GO:0022857">
    <property type="term" value="F:transmembrane transporter activity"/>
    <property type="evidence" value="ECO:0007669"/>
    <property type="project" value="InterPro"/>
</dbReference>
<dbReference type="SUPFAM" id="SSF53850">
    <property type="entry name" value="Periplasmic binding protein-like II"/>
    <property type="match status" value="1"/>
</dbReference>
<dbReference type="EMBL" id="QMQA01000042">
    <property type="protein sequence ID" value="RLE14481.1"/>
    <property type="molecule type" value="Genomic_DNA"/>
</dbReference>
<feature type="domain" description="ABC-type glycine betaine transport system substrate-binding" evidence="1">
    <location>
        <begin position="28"/>
        <end position="263"/>
    </location>
</feature>
<accession>A0A662DJL7</accession>
<dbReference type="GO" id="GO:0043190">
    <property type="term" value="C:ATP-binding cassette (ABC) transporter complex"/>
    <property type="evidence" value="ECO:0007669"/>
    <property type="project" value="InterPro"/>
</dbReference>
<evidence type="ECO:0000259" key="1">
    <source>
        <dbReference type="Pfam" id="PF04069"/>
    </source>
</evidence>